<sequence length="72" mass="8293">MRREVGEGKIMGHCKVIEDMLDEVRYNAKCEMALNMLKITNLSFADIAEVTELTVDEVEKISKDVNKEKIYI</sequence>
<protein>
    <submittedName>
        <fullName evidence="1">Uncharacterized protein</fullName>
    </submittedName>
</protein>
<accession>A0A9D2HHS1</accession>
<comment type="caution">
    <text evidence="1">The sequence shown here is derived from an EMBL/GenBank/DDBJ whole genome shotgun (WGS) entry which is preliminary data.</text>
</comment>
<name>A0A9D2HHS1_9FIRM</name>
<evidence type="ECO:0000313" key="2">
    <source>
        <dbReference type="Proteomes" id="UP000823900"/>
    </source>
</evidence>
<dbReference type="AlphaFoldDB" id="A0A9D2HHS1"/>
<proteinExistence type="predicted"/>
<dbReference type="EMBL" id="DWZA01000053">
    <property type="protein sequence ID" value="HJA71072.1"/>
    <property type="molecule type" value="Genomic_DNA"/>
</dbReference>
<dbReference type="Proteomes" id="UP000823900">
    <property type="component" value="Unassembled WGS sequence"/>
</dbReference>
<reference evidence="1" key="1">
    <citation type="journal article" date="2021" name="PeerJ">
        <title>Extensive microbial diversity within the chicken gut microbiome revealed by metagenomics and culture.</title>
        <authorList>
            <person name="Gilroy R."/>
            <person name="Ravi A."/>
            <person name="Getino M."/>
            <person name="Pursley I."/>
            <person name="Horton D.L."/>
            <person name="Alikhan N.F."/>
            <person name="Baker D."/>
            <person name="Gharbi K."/>
            <person name="Hall N."/>
            <person name="Watson M."/>
            <person name="Adriaenssens E.M."/>
            <person name="Foster-Nyarko E."/>
            <person name="Jarju S."/>
            <person name="Secka A."/>
            <person name="Antonio M."/>
            <person name="Oren A."/>
            <person name="Chaudhuri R.R."/>
            <person name="La Ragione R."/>
            <person name="Hildebrand F."/>
            <person name="Pallen M.J."/>
        </authorList>
    </citation>
    <scope>NUCLEOTIDE SEQUENCE</scope>
    <source>
        <strain evidence="1">CHK178-16964</strain>
    </source>
</reference>
<gene>
    <name evidence="1" type="ORF">IAA07_05745</name>
</gene>
<organism evidence="1 2">
    <name type="scientific">Candidatus Lachnoclostridium stercoravium</name>
    <dbReference type="NCBI Taxonomy" id="2838633"/>
    <lineage>
        <taxon>Bacteria</taxon>
        <taxon>Bacillati</taxon>
        <taxon>Bacillota</taxon>
        <taxon>Clostridia</taxon>
        <taxon>Lachnospirales</taxon>
        <taxon>Lachnospiraceae</taxon>
    </lineage>
</organism>
<evidence type="ECO:0000313" key="1">
    <source>
        <dbReference type="EMBL" id="HJA71072.1"/>
    </source>
</evidence>
<reference evidence="1" key="2">
    <citation type="submission" date="2021-04" db="EMBL/GenBank/DDBJ databases">
        <authorList>
            <person name="Gilroy R."/>
        </authorList>
    </citation>
    <scope>NUCLEOTIDE SEQUENCE</scope>
    <source>
        <strain evidence="1">CHK178-16964</strain>
    </source>
</reference>